<dbReference type="Pfam" id="PF12770">
    <property type="entry name" value="CHAT"/>
    <property type="match status" value="1"/>
</dbReference>
<dbReference type="PANTHER" id="PTHR19959:SF119">
    <property type="entry name" value="FUNGAL LIPASE-LIKE DOMAIN-CONTAINING PROTEIN"/>
    <property type="match status" value="1"/>
</dbReference>
<dbReference type="SUPFAM" id="SSF48452">
    <property type="entry name" value="TPR-like"/>
    <property type="match status" value="2"/>
</dbReference>
<feature type="domain" description="CHAT" evidence="3">
    <location>
        <begin position="1027"/>
        <end position="1314"/>
    </location>
</feature>
<dbReference type="PANTHER" id="PTHR19959">
    <property type="entry name" value="KINESIN LIGHT CHAIN"/>
    <property type="match status" value="1"/>
</dbReference>
<dbReference type="InterPro" id="IPR019734">
    <property type="entry name" value="TPR_rpt"/>
</dbReference>
<comment type="caution">
    <text evidence="4">The sequence shown here is derived from an EMBL/GenBank/DDBJ whole genome shotgun (WGS) entry which is preliminary data.</text>
</comment>
<evidence type="ECO:0000313" key="5">
    <source>
        <dbReference type="Proteomes" id="UP000663843"/>
    </source>
</evidence>
<sequence length="1314" mass="147363">MNKRTRNETDLGNDFRDTKYPKTEKTLERVDQDKGTKDESGSLAVNIDTIAPNHKELYERGLSHDERFRRLGELEDIQKAVEYIERALVLTPDDHPDLSLRLAGLGMAYGHRFQRLGKLEDLKISIEHRIRALEITPKDDPSMSERFAGLGVAYTQRFQRLGDLGDLEKSIEYRSRALAATPKDHPDLANRLGGLGTTYTYRFRRVDELVDLDKAIDYYSRSLALTPDGHSHLSRRLANVGLSYGDRFRRLGELGDLDKSIEYSSRALALVPDGHPETSRRLASLAAAHNDRFQRLGEIEDMEKAIDYSTRALALTPDDDQGIPRRLSQLGIFHNIRFKRLGELEDLKKAVEYGSRAVDLAPDDHPDMPALMVHLGTAHRDRFQRLGELDDLEQSINYCSRAVALTPDHHPGMPYRLANLGLGYSDRFQRVGDLLDLEQALQCYSRAVSLTPDGHPDMVQYLITLGVAHGEQFARLGKPEDLEQLIKCITRALALTPDGHPDLRRIHSNLGLAYGDRFQRGSEFGDLDKAIDHQTRALALTPEGHSDLARQHANLGAAYSNRFRHLGEPEDLDKSIKHCIYAVELTPDSHPNILIRLTNLGLVYKDRFRRKDDPADLEKAIEYIFRAISLTPNDHPDLSNRLASLGMCYTDRFQRWSGLEDLEKSIEYYTRALALTPNDHTDLLTRHANLGLAHSNRFQRLGLEEDLRKSVYHRDQALAMTPEGHPALPRQRFNQALSYILQYQHHHDGDHLMNALRYFRTASQQPTGAPRIKFRYAFEWAKIASGHSTLSSLEAFRVTMDLLPQFIWLGATASQRYQDLSMADDLAVKAAREAIVYSQFPLALEWLEHARCVVWNQSLMLRSPLDQLHVLHPDLATRLQTIADQLQSASSESHISREQSEAIVTAEQAAQQHRRLAKEYNDLLANIRKLPSFDSFLQPTKAENLTQAAQYGPIVVINCSGGNCDALMIVPGNTQVYSLPLPNFSQKKAQHARVEMQMSLKSQGIRERGAQVDQLEDPEDQDGLQTILKLLWDAIVKPVLDFLGYTNDLSTGDLPHITWCPTGAVSFLPLHAAGDYDRPRSRVFDYAISSYTPTLTALLSSSPSSLNSGSRVLGIGQEATYTPGYKLSKLPGTTKELSLMKQHTQNTAHVEFSELTGNNATKSAALDAMEQHDWVHLACHAHQNVGDATESGFFLHDGILDLASINRRSFKNKGLAFLSACQTATGDEKLPDEAVHLASGMLIAGYASVIATMWSVVDEDAPFVADRVYAQLMEKGKVGNGEAGKALHYAVAGLREKVGEQEFGRWVPYIHIGS</sequence>
<dbReference type="SMART" id="SM00028">
    <property type="entry name" value="TPR"/>
    <property type="match status" value="9"/>
</dbReference>
<accession>A0A8H2WC76</accession>
<evidence type="ECO:0000259" key="3">
    <source>
        <dbReference type="Pfam" id="PF12770"/>
    </source>
</evidence>
<gene>
    <name evidence="4" type="ORF">RDB_LOCUS15374</name>
</gene>
<protein>
    <recommendedName>
        <fullName evidence="3">CHAT domain-containing protein</fullName>
    </recommendedName>
</protein>
<evidence type="ECO:0000313" key="4">
    <source>
        <dbReference type="EMBL" id="CAE6366076.1"/>
    </source>
</evidence>
<dbReference type="EMBL" id="CAJMWT010000950">
    <property type="protein sequence ID" value="CAE6366076.1"/>
    <property type="molecule type" value="Genomic_DNA"/>
</dbReference>
<evidence type="ECO:0000256" key="1">
    <source>
        <dbReference type="PROSITE-ProRule" id="PRU00339"/>
    </source>
</evidence>
<dbReference type="InterPro" id="IPR024983">
    <property type="entry name" value="CHAT_dom"/>
</dbReference>
<dbReference type="Proteomes" id="UP000663843">
    <property type="component" value="Unassembled WGS sequence"/>
</dbReference>
<feature type="region of interest" description="Disordered" evidence="2">
    <location>
        <begin position="1"/>
        <end position="40"/>
    </location>
</feature>
<proteinExistence type="predicted"/>
<keyword evidence="1" id="KW-0802">TPR repeat</keyword>
<dbReference type="PROSITE" id="PS50005">
    <property type="entry name" value="TPR"/>
    <property type="match status" value="1"/>
</dbReference>
<name>A0A8H2WC76_9AGAM</name>
<feature type="repeat" description="TPR" evidence="1">
    <location>
        <begin position="646"/>
        <end position="679"/>
    </location>
</feature>
<dbReference type="Gene3D" id="1.25.40.10">
    <property type="entry name" value="Tetratricopeptide repeat domain"/>
    <property type="match status" value="5"/>
</dbReference>
<reference evidence="4" key="1">
    <citation type="submission" date="2021-01" db="EMBL/GenBank/DDBJ databases">
        <authorList>
            <person name="Kaushik A."/>
        </authorList>
    </citation>
    <scope>NUCLEOTIDE SEQUENCE</scope>
    <source>
        <strain evidence="4">AG2-2IIIB</strain>
    </source>
</reference>
<dbReference type="SUPFAM" id="SSF81901">
    <property type="entry name" value="HCP-like"/>
    <property type="match status" value="1"/>
</dbReference>
<dbReference type="InterPro" id="IPR011990">
    <property type="entry name" value="TPR-like_helical_dom_sf"/>
</dbReference>
<evidence type="ECO:0000256" key="2">
    <source>
        <dbReference type="SAM" id="MobiDB-lite"/>
    </source>
</evidence>
<organism evidence="4 5">
    <name type="scientific">Rhizoctonia solani</name>
    <dbReference type="NCBI Taxonomy" id="456999"/>
    <lineage>
        <taxon>Eukaryota</taxon>
        <taxon>Fungi</taxon>
        <taxon>Dikarya</taxon>
        <taxon>Basidiomycota</taxon>
        <taxon>Agaricomycotina</taxon>
        <taxon>Agaricomycetes</taxon>
        <taxon>Cantharellales</taxon>
        <taxon>Ceratobasidiaceae</taxon>
        <taxon>Rhizoctonia</taxon>
    </lineage>
</organism>